<evidence type="ECO:0000313" key="7">
    <source>
        <dbReference type="EMBL" id="RUO58091.1"/>
    </source>
</evidence>
<dbReference type="PANTHER" id="PTHR43060:SF15">
    <property type="entry name" value="3-HYDROXYISOBUTYRATE DEHYDROGENASE-LIKE 1, MITOCHONDRIAL-RELATED"/>
    <property type="match status" value="1"/>
</dbReference>
<evidence type="ECO:0000256" key="3">
    <source>
        <dbReference type="ARBA" id="ARBA00023027"/>
    </source>
</evidence>
<reference evidence="8" key="1">
    <citation type="journal article" date="2018" name="Front. Microbiol.">
        <title>Genome-Based Analysis Reveals the Taxonomy and Diversity of the Family Idiomarinaceae.</title>
        <authorList>
            <person name="Liu Y."/>
            <person name="Lai Q."/>
            <person name="Shao Z."/>
        </authorList>
    </citation>
    <scope>NUCLEOTIDE SEQUENCE [LARGE SCALE GENOMIC DNA]</scope>
    <source>
        <strain evidence="8">F23</strain>
    </source>
</reference>
<evidence type="ECO:0000259" key="6">
    <source>
        <dbReference type="Pfam" id="PF14833"/>
    </source>
</evidence>
<dbReference type="PIRSF" id="PIRSF000103">
    <property type="entry name" value="HIBADH"/>
    <property type="match status" value="1"/>
</dbReference>
<dbReference type="PROSITE" id="PS00895">
    <property type="entry name" value="3_HYDROXYISOBUT_DH"/>
    <property type="match status" value="1"/>
</dbReference>
<evidence type="ECO:0000256" key="4">
    <source>
        <dbReference type="PIRSR" id="PIRSR000103-1"/>
    </source>
</evidence>
<feature type="active site" evidence="4">
    <location>
        <position position="172"/>
    </location>
</feature>
<comment type="caution">
    <text evidence="7">The sequence shown here is derived from an EMBL/GenBank/DDBJ whole genome shotgun (WGS) entry which is preliminary data.</text>
</comment>
<dbReference type="InterPro" id="IPR015815">
    <property type="entry name" value="HIBADH-related"/>
</dbReference>
<dbReference type="PANTHER" id="PTHR43060">
    <property type="entry name" value="3-HYDROXYISOBUTYRATE DEHYDROGENASE-LIKE 1, MITOCHONDRIAL-RELATED"/>
    <property type="match status" value="1"/>
</dbReference>
<proteinExistence type="inferred from homology"/>
<feature type="domain" description="3-hydroxyisobutyrate dehydrogenase-like NAD-binding" evidence="6">
    <location>
        <begin position="166"/>
        <end position="283"/>
    </location>
</feature>
<dbReference type="GO" id="GO:0016491">
    <property type="term" value="F:oxidoreductase activity"/>
    <property type="evidence" value="ECO:0007669"/>
    <property type="project" value="UniProtKB-KW"/>
</dbReference>
<keyword evidence="8" id="KW-1185">Reference proteome</keyword>
<dbReference type="InterPro" id="IPR006115">
    <property type="entry name" value="6PGDH_NADP-bd"/>
</dbReference>
<name>A0A432YB05_9GAMM</name>
<dbReference type="GO" id="GO:0016054">
    <property type="term" value="P:organic acid catabolic process"/>
    <property type="evidence" value="ECO:0007669"/>
    <property type="project" value="UniProtKB-ARBA"/>
</dbReference>
<keyword evidence="2" id="KW-0560">Oxidoreductase</keyword>
<organism evidence="7 8">
    <name type="scientific">Idiomarina fontislapidosi</name>
    <dbReference type="NCBI Taxonomy" id="263723"/>
    <lineage>
        <taxon>Bacteria</taxon>
        <taxon>Pseudomonadati</taxon>
        <taxon>Pseudomonadota</taxon>
        <taxon>Gammaproteobacteria</taxon>
        <taxon>Alteromonadales</taxon>
        <taxon>Idiomarinaceae</taxon>
        <taxon>Idiomarina</taxon>
    </lineage>
</organism>
<dbReference type="SUPFAM" id="SSF51735">
    <property type="entry name" value="NAD(P)-binding Rossmann-fold domains"/>
    <property type="match status" value="1"/>
</dbReference>
<dbReference type="InterPro" id="IPR008927">
    <property type="entry name" value="6-PGluconate_DH-like_C_sf"/>
</dbReference>
<dbReference type="Gene3D" id="1.10.1040.10">
    <property type="entry name" value="N-(1-d-carboxylethyl)-l-norvaline Dehydrogenase, domain 2"/>
    <property type="match status" value="1"/>
</dbReference>
<accession>A0A432YB05</accession>
<dbReference type="OrthoDB" id="9786703at2"/>
<evidence type="ECO:0000256" key="1">
    <source>
        <dbReference type="ARBA" id="ARBA00009080"/>
    </source>
</evidence>
<gene>
    <name evidence="7" type="ORF">CWE25_00365</name>
</gene>
<dbReference type="Gene3D" id="3.40.50.720">
    <property type="entry name" value="NAD(P)-binding Rossmann-like Domain"/>
    <property type="match status" value="1"/>
</dbReference>
<dbReference type="RefSeq" id="WP_110572066.1">
    <property type="nucleotide sequence ID" value="NZ_PIPV01000001.1"/>
</dbReference>
<dbReference type="GO" id="GO:0051287">
    <property type="term" value="F:NAD binding"/>
    <property type="evidence" value="ECO:0007669"/>
    <property type="project" value="InterPro"/>
</dbReference>
<evidence type="ECO:0000259" key="5">
    <source>
        <dbReference type="Pfam" id="PF03446"/>
    </source>
</evidence>
<dbReference type="Pfam" id="PF03446">
    <property type="entry name" value="NAD_binding_2"/>
    <property type="match status" value="1"/>
</dbReference>
<dbReference type="Proteomes" id="UP000287330">
    <property type="component" value="Unassembled WGS sequence"/>
</dbReference>
<evidence type="ECO:0000256" key="2">
    <source>
        <dbReference type="ARBA" id="ARBA00023002"/>
    </source>
</evidence>
<protein>
    <submittedName>
        <fullName evidence="7">NAD(P)-dependent oxidoreductase</fullName>
    </submittedName>
</protein>
<dbReference type="InterPro" id="IPR029154">
    <property type="entry name" value="HIBADH-like_NADP-bd"/>
</dbReference>
<evidence type="ECO:0000313" key="8">
    <source>
        <dbReference type="Proteomes" id="UP000287330"/>
    </source>
</evidence>
<dbReference type="Pfam" id="PF14833">
    <property type="entry name" value="NAD_binding_11"/>
    <property type="match status" value="1"/>
</dbReference>
<dbReference type="InterPro" id="IPR036291">
    <property type="entry name" value="NAD(P)-bd_dom_sf"/>
</dbReference>
<comment type="similarity">
    <text evidence="1">Belongs to the HIBADH-related family.</text>
</comment>
<keyword evidence="3" id="KW-0520">NAD</keyword>
<feature type="domain" description="6-phosphogluconate dehydrogenase NADP-binding" evidence="5">
    <location>
        <begin position="3"/>
        <end position="163"/>
    </location>
</feature>
<dbReference type="EMBL" id="PIPV01000001">
    <property type="protein sequence ID" value="RUO58091.1"/>
    <property type="molecule type" value="Genomic_DNA"/>
</dbReference>
<dbReference type="InterPro" id="IPR013328">
    <property type="entry name" value="6PGD_dom2"/>
</dbReference>
<dbReference type="SUPFAM" id="SSF48179">
    <property type="entry name" value="6-phosphogluconate dehydrogenase C-terminal domain-like"/>
    <property type="match status" value="1"/>
</dbReference>
<dbReference type="AlphaFoldDB" id="A0A432YB05"/>
<sequence>MTQIAFLGLGAMGIRMAQHLIDAGHAVTVWNRTESRAQPLLEQGAQWADTPAEAAQGAEFVIAMVRDDEASADVWLDEQTGAFKGMDEQAIAIESSTLSVDWIKTLAQHAHQRNVKFIEAPVSGSRPQAQHAELVYLVGGEASLFERAEPVLSLMGKKVNHTGGMGSGALAKLVTNTLMGIQVTTLGELVAMLKRQGEDPDKILEAVSTTPVWSKTAGIVRKSMVNEAYEPQFPVDLIEKDLGYCLQAANQVAPMTSAARTVFNEAQTQQLGEWNMTVVAKLYQ</sequence>
<dbReference type="GO" id="GO:0050661">
    <property type="term" value="F:NADP binding"/>
    <property type="evidence" value="ECO:0007669"/>
    <property type="project" value="InterPro"/>
</dbReference>
<dbReference type="InterPro" id="IPR002204">
    <property type="entry name" value="3-OH-isobutyrate_DH-rel_CS"/>
</dbReference>